<dbReference type="InterPro" id="IPR036318">
    <property type="entry name" value="FAD-bd_PCMH-like_sf"/>
</dbReference>
<keyword evidence="2" id="KW-0274">FAD</keyword>
<organism evidence="5 6">
    <name type="scientific">Sphaerisporangium dianthi</name>
    <dbReference type="NCBI Taxonomy" id="1436120"/>
    <lineage>
        <taxon>Bacteria</taxon>
        <taxon>Bacillati</taxon>
        <taxon>Actinomycetota</taxon>
        <taxon>Actinomycetes</taxon>
        <taxon>Streptosporangiales</taxon>
        <taxon>Streptosporangiaceae</taxon>
        <taxon>Sphaerisporangium</taxon>
    </lineage>
</organism>
<keyword evidence="1" id="KW-0285">Flavoprotein</keyword>
<evidence type="ECO:0000256" key="3">
    <source>
        <dbReference type="ARBA" id="ARBA00023002"/>
    </source>
</evidence>
<sequence>MIPAPFDYIRPSSLGDAVSALADAGEDAKVLSGGQSLLPLLRLRLAYPSVLVDVGRLAELHGVRDEDGHVLIGAATTHDEVVRSPIVNAECPLLALAAATVADPAVRHRGTFGGSLAHGDPAGDLPAVALALDMEFLVRSASGERVVAARDFFLDYLETALEPGDILTAVRVPKLGAGWGFHYEKFHRTAQSWAIVGVAAAVRVSGGTDGEPRRVEEARVGLTNMGPTPVRATQVESAVRGVELNGSSAPYGSAANGTAAANGSGLAPGGPAAANGSGRHGAHLPGALREAASAAADDTSPPTDLHATPDYRRHLAGVLTYRALYAAASAV</sequence>
<dbReference type="PROSITE" id="PS51387">
    <property type="entry name" value="FAD_PCMH"/>
    <property type="match status" value="1"/>
</dbReference>
<dbReference type="InterPro" id="IPR002346">
    <property type="entry name" value="Mopterin_DH_FAD-bd"/>
</dbReference>
<dbReference type="InterPro" id="IPR016169">
    <property type="entry name" value="FAD-bd_PCMH_sub2"/>
</dbReference>
<dbReference type="Proteomes" id="UP001596004">
    <property type="component" value="Unassembled WGS sequence"/>
</dbReference>
<dbReference type="Pfam" id="PF03450">
    <property type="entry name" value="CO_deh_flav_C"/>
    <property type="match status" value="2"/>
</dbReference>
<reference evidence="6" key="1">
    <citation type="journal article" date="2019" name="Int. J. Syst. Evol. Microbiol.">
        <title>The Global Catalogue of Microorganisms (GCM) 10K type strain sequencing project: providing services to taxonomists for standard genome sequencing and annotation.</title>
        <authorList>
            <consortium name="The Broad Institute Genomics Platform"/>
            <consortium name="The Broad Institute Genome Sequencing Center for Infectious Disease"/>
            <person name="Wu L."/>
            <person name="Ma J."/>
        </authorList>
    </citation>
    <scope>NUCLEOTIDE SEQUENCE [LARGE SCALE GENOMIC DNA]</scope>
    <source>
        <strain evidence="6">CGMCC 4.7132</strain>
    </source>
</reference>
<dbReference type="Gene3D" id="3.30.43.10">
    <property type="entry name" value="Uridine Diphospho-n-acetylenolpyruvylglucosamine Reductase, domain 2"/>
    <property type="match status" value="1"/>
</dbReference>
<evidence type="ECO:0000313" key="5">
    <source>
        <dbReference type="EMBL" id="MFC4535083.1"/>
    </source>
</evidence>
<dbReference type="RefSeq" id="WP_380846984.1">
    <property type="nucleotide sequence ID" value="NZ_JBHSFP010000028.1"/>
</dbReference>
<dbReference type="PANTHER" id="PTHR42659">
    <property type="entry name" value="XANTHINE DEHYDROGENASE SUBUNIT C-RELATED"/>
    <property type="match status" value="1"/>
</dbReference>
<evidence type="ECO:0000313" key="6">
    <source>
        <dbReference type="Proteomes" id="UP001596004"/>
    </source>
</evidence>
<dbReference type="Gene3D" id="3.30.465.10">
    <property type="match status" value="1"/>
</dbReference>
<evidence type="ECO:0000256" key="2">
    <source>
        <dbReference type="ARBA" id="ARBA00022827"/>
    </source>
</evidence>
<dbReference type="SUPFAM" id="SSF55447">
    <property type="entry name" value="CO dehydrogenase flavoprotein C-terminal domain-like"/>
    <property type="match status" value="2"/>
</dbReference>
<dbReference type="InterPro" id="IPR016167">
    <property type="entry name" value="FAD-bd_PCMH_sub1"/>
</dbReference>
<dbReference type="InterPro" id="IPR005107">
    <property type="entry name" value="CO_DH_flav_C"/>
</dbReference>
<evidence type="ECO:0000256" key="1">
    <source>
        <dbReference type="ARBA" id="ARBA00022630"/>
    </source>
</evidence>
<name>A0ABV9CQ19_9ACTN</name>
<dbReference type="InterPro" id="IPR036683">
    <property type="entry name" value="CO_DH_flav_C_dom_sf"/>
</dbReference>
<proteinExistence type="predicted"/>
<keyword evidence="6" id="KW-1185">Reference proteome</keyword>
<feature type="domain" description="FAD-binding PCMH-type" evidence="4">
    <location>
        <begin position="1"/>
        <end position="177"/>
    </location>
</feature>
<accession>A0ABV9CQ19</accession>
<dbReference type="Gene3D" id="3.30.390.50">
    <property type="entry name" value="CO dehydrogenase flavoprotein, C-terminal domain"/>
    <property type="match status" value="1"/>
</dbReference>
<dbReference type="EMBL" id="JBHSFP010000028">
    <property type="protein sequence ID" value="MFC4535083.1"/>
    <property type="molecule type" value="Genomic_DNA"/>
</dbReference>
<evidence type="ECO:0000259" key="4">
    <source>
        <dbReference type="PROSITE" id="PS51387"/>
    </source>
</evidence>
<dbReference type="SUPFAM" id="SSF56176">
    <property type="entry name" value="FAD-binding/transporter-associated domain-like"/>
    <property type="match status" value="1"/>
</dbReference>
<dbReference type="SMART" id="SM01092">
    <property type="entry name" value="CO_deh_flav_C"/>
    <property type="match status" value="1"/>
</dbReference>
<dbReference type="PANTHER" id="PTHR42659:SF2">
    <property type="entry name" value="XANTHINE DEHYDROGENASE SUBUNIT C-RELATED"/>
    <property type="match status" value="1"/>
</dbReference>
<protein>
    <submittedName>
        <fullName evidence="5">FAD binding domain-containing protein</fullName>
    </submittedName>
</protein>
<dbReference type="InterPro" id="IPR051312">
    <property type="entry name" value="Diverse_Substr_Oxidored"/>
</dbReference>
<comment type="caution">
    <text evidence="5">The sequence shown here is derived from an EMBL/GenBank/DDBJ whole genome shotgun (WGS) entry which is preliminary data.</text>
</comment>
<dbReference type="InterPro" id="IPR016166">
    <property type="entry name" value="FAD-bd_PCMH"/>
</dbReference>
<gene>
    <name evidence="5" type="ORF">ACFO60_30345</name>
</gene>
<dbReference type="Pfam" id="PF00941">
    <property type="entry name" value="FAD_binding_5"/>
    <property type="match status" value="1"/>
</dbReference>
<keyword evidence="3" id="KW-0560">Oxidoreductase</keyword>